<organism evidence="2 3">
    <name type="scientific">Paramecium primaurelia</name>
    <dbReference type="NCBI Taxonomy" id="5886"/>
    <lineage>
        <taxon>Eukaryota</taxon>
        <taxon>Sar</taxon>
        <taxon>Alveolata</taxon>
        <taxon>Ciliophora</taxon>
        <taxon>Intramacronucleata</taxon>
        <taxon>Oligohymenophorea</taxon>
        <taxon>Peniculida</taxon>
        <taxon>Parameciidae</taxon>
        <taxon>Paramecium</taxon>
    </lineage>
</organism>
<proteinExistence type="predicted"/>
<dbReference type="Proteomes" id="UP000688137">
    <property type="component" value="Unassembled WGS sequence"/>
</dbReference>
<protein>
    <recommendedName>
        <fullName evidence="4">Transmembrane protein</fullName>
    </recommendedName>
</protein>
<keyword evidence="1" id="KW-1133">Transmembrane helix</keyword>
<dbReference type="EMBL" id="CAJJDM010000086">
    <property type="protein sequence ID" value="CAD8089398.1"/>
    <property type="molecule type" value="Genomic_DNA"/>
</dbReference>
<reference evidence="2" key="1">
    <citation type="submission" date="2021-01" db="EMBL/GenBank/DDBJ databases">
        <authorList>
            <consortium name="Genoscope - CEA"/>
            <person name="William W."/>
        </authorList>
    </citation>
    <scope>NUCLEOTIDE SEQUENCE</scope>
</reference>
<dbReference type="AlphaFoldDB" id="A0A8S1N9T1"/>
<evidence type="ECO:0008006" key="4">
    <source>
        <dbReference type="Google" id="ProtNLM"/>
    </source>
</evidence>
<keyword evidence="1" id="KW-0472">Membrane</keyword>
<evidence type="ECO:0000313" key="2">
    <source>
        <dbReference type="EMBL" id="CAD8089398.1"/>
    </source>
</evidence>
<sequence length="399" mass="47416">MLSLSQHSLLVLTDDRYINYFQDQILFWQYIIPSSVDIKNATMKYCQMTYLVYFISNKVYRFNPYDKNLQEFETFLNYQPQQIEICDQFIFVIDLQRITIYNDSVQVYQIDIKNYINITQLTILNNNQNGYNIFILDMQAGLLKIEWNQQSHTINQLDLIQNGVALGINNDNNFYVAYKRQYKYIIAHYQIIDSQIQIVRKFQSKKIIKKIIAQKDYVLLLTNNKIDILYQNKIYKILKFGIKDISIISNKIIGISTFDIFQYLYEPIPNYVQCFYQLNEILPQQLDYQLTFNQINITIQKKRIEFSVELQIHKSDTMKIFIGFLVCGIVLTLILLYTFITLKQKNLLINEMENNLKKSKVKQVPLFKSLECAISPKGQHSKFQSFDQTSNFDLNKLRN</sequence>
<evidence type="ECO:0000313" key="3">
    <source>
        <dbReference type="Proteomes" id="UP000688137"/>
    </source>
</evidence>
<comment type="caution">
    <text evidence="2">The sequence shown here is derived from an EMBL/GenBank/DDBJ whole genome shotgun (WGS) entry which is preliminary data.</text>
</comment>
<accession>A0A8S1N9T1</accession>
<evidence type="ECO:0000256" key="1">
    <source>
        <dbReference type="SAM" id="Phobius"/>
    </source>
</evidence>
<name>A0A8S1N9T1_PARPR</name>
<feature type="transmembrane region" description="Helical" evidence="1">
    <location>
        <begin position="320"/>
        <end position="342"/>
    </location>
</feature>
<keyword evidence="1" id="KW-0812">Transmembrane</keyword>
<keyword evidence="3" id="KW-1185">Reference proteome</keyword>
<gene>
    <name evidence="2" type="ORF">PPRIM_AZ9-3.1.T0830173</name>
</gene>